<reference evidence="4" key="1">
    <citation type="submission" date="2017-02" db="UniProtKB">
        <authorList>
            <consortium name="WormBaseParasite"/>
        </authorList>
    </citation>
    <scope>IDENTIFICATION</scope>
</reference>
<organism evidence="3 4">
    <name type="scientific">Ascaris lumbricoides</name>
    <name type="common">Giant roundworm</name>
    <dbReference type="NCBI Taxonomy" id="6252"/>
    <lineage>
        <taxon>Eukaryota</taxon>
        <taxon>Metazoa</taxon>
        <taxon>Ecdysozoa</taxon>
        <taxon>Nematoda</taxon>
        <taxon>Chromadorea</taxon>
        <taxon>Rhabditida</taxon>
        <taxon>Spirurina</taxon>
        <taxon>Ascaridomorpha</taxon>
        <taxon>Ascaridoidea</taxon>
        <taxon>Ascarididae</taxon>
        <taxon>Ascaris</taxon>
    </lineage>
</organism>
<evidence type="ECO:0000256" key="1">
    <source>
        <dbReference type="SAM" id="MobiDB-lite"/>
    </source>
</evidence>
<dbReference type="Proteomes" id="UP000036681">
    <property type="component" value="Unplaced"/>
</dbReference>
<feature type="chain" id="PRO_5005656593" evidence="2">
    <location>
        <begin position="27"/>
        <end position="87"/>
    </location>
</feature>
<protein>
    <submittedName>
        <fullName evidence="4">Secreted protein</fullName>
    </submittedName>
</protein>
<dbReference type="AlphaFoldDB" id="A0A0M3HQX6"/>
<evidence type="ECO:0000256" key="2">
    <source>
        <dbReference type="SAM" id="SignalP"/>
    </source>
</evidence>
<dbReference type="WBParaSite" id="ALUE_0000459101-mRNA-1">
    <property type="protein sequence ID" value="ALUE_0000459101-mRNA-1"/>
    <property type="gene ID" value="ALUE_0000459101"/>
</dbReference>
<accession>A0A0M3HQX6</accession>
<feature type="region of interest" description="Disordered" evidence="1">
    <location>
        <begin position="54"/>
        <end position="87"/>
    </location>
</feature>
<evidence type="ECO:0000313" key="3">
    <source>
        <dbReference type="Proteomes" id="UP000036681"/>
    </source>
</evidence>
<feature type="compositionally biased region" description="Polar residues" evidence="1">
    <location>
        <begin position="62"/>
        <end position="81"/>
    </location>
</feature>
<keyword evidence="3" id="KW-1185">Reference proteome</keyword>
<evidence type="ECO:0000313" key="4">
    <source>
        <dbReference type="WBParaSite" id="ALUE_0000459101-mRNA-1"/>
    </source>
</evidence>
<sequence length="87" mass="9570">MKYDLARMFTHPHVCLCLILSTMTDSATVDKICAHLTQCQITFQNAAVYGSGRFYPGRPHGGTQTNQQTSSRPGETQQPSSEAHDPT</sequence>
<name>A0A0M3HQX6_ASCLU</name>
<keyword evidence="2" id="KW-0732">Signal</keyword>
<feature type="signal peptide" evidence="2">
    <location>
        <begin position="1"/>
        <end position="26"/>
    </location>
</feature>
<proteinExistence type="predicted"/>